<dbReference type="InterPro" id="IPR001179">
    <property type="entry name" value="PPIase_FKBP_dom"/>
</dbReference>
<comment type="caution">
    <text evidence="3">The sequence shown here is derived from an EMBL/GenBank/DDBJ whole genome shotgun (WGS) entry which is preliminary data.</text>
</comment>
<evidence type="ECO:0000259" key="2">
    <source>
        <dbReference type="PROSITE" id="PS50059"/>
    </source>
</evidence>
<comment type="catalytic activity">
    <reaction evidence="1">
        <text>[protein]-peptidylproline (omega=180) = [protein]-peptidylproline (omega=0)</text>
        <dbReference type="Rhea" id="RHEA:16237"/>
        <dbReference type="Rhea" id="RHEA-COMP:10747"/>
        <dbReference type="Rhea" id="RHEA-COMP:10748"/>
        <dbReference type="ChEBI" id="CHEBI:83833"/>
        <dbReference type="ChEBI" id="CHEBI:83834"/>
        <dbReference type="EC" id="5.2.1.8"/>
    </reaction>
</comment>
<dbReference type="PANTHER" id="PTHR47833:SF2">
    <property type="entry name" value="PEPTIDYLPROLYL ISOMERASE"/>
    <property type="match status" value="1"/>
</dbReference>
<proteinExistence type="predicted"/>
<keyword evidence="4" id="KW-1185">Reference proteome</keyword>
<name>A0ABR2YIF9_9CHLO</name>
<dbReference type="PANTHER" id="PTHR47833">
    <property type="entry name" value="PHOTOSYNTHETIC NDH SUBUNIT OF LUMENAL LOCATION 4, CHLOROPLASTIC"/>
    <property type="match status" value="1"/>
</dbReference>
<organism evidence="3 4">
    <name type="scientific">Coccomyxa subellipsoidea</name>
    <dbReference type="NCBI Taxonomy" id="248742"/>
    <lineage>
        <taxon>Eukaryota</taxon>
        <taxon>Viridiplantae</taxon>
        <taxon>Chlorophyta</taxon>
        <taxon>core chlorophytes</taxon>
        <taxon>Trebouxiophyceae</taxon>
        <taxon>Trebouxiophyceae incertae sedis</taxon>
        <taxon>Coccomyxaceae</taxon>
        <taxon>Coccomyxa</taxon>
    </lineage>
</organism>
<gene>
    <name evidence="3" type="ORF">WJX75_008221</name>
</gene>
<accession>A0ABR2YIF9</accession>
<reference evidence="3 4" key="1">
    <citation type="journal article" date="2024" name="Nat. Commun.">
        <title>Phylogenomics reveals the evolutionary origins of lichenization in chlorophyte algae.</title>
        <authorList>
            <person name="Puginier C."/>
            <person name="Libourel C."/>
            <person name="Otte J."/>
            <person name="Skaloud P."/>
            <person name="Haon M."/>
            <person name="Grisel S."/>
            <person name="Petersen M."/>
            <person name="Berrin J.G."/>
            <person name="Delaux P.M."/>
            <person name="Dal Grande F."/>
            <person name="Keller J."/>
        </authorList>
    </citation>
    <scope>NUCLEOTIDE SEQUENCE [LARGE SCALE GENOMIC DNA]</scope>
    <source>
        <strain evidence="3 4">SAG 216-7</strain>
    </source>
</reference>
<sequence length="209" mass="22116">MGIVGVQAGLLQVPGVKIISSIIPFHSVGSRPALKRLPADIRLCCHATDDPNTMRRDLLASVVSAGLLAAIAKPEDASALSVPQCEQLTSATNGIQFCDVREGIGSKPAKGSLIRCHYRGRLASNNAVFDSSYERGRPLTFKVGVREVIAGWDVGILGDAEQGIPPMKEGGKRVLVIPPELAYGDRGAGRGVIPPKATLIFDVELLGKR</sequence>
<evidence type="ECO:0000313" key="3">
    <source>
        <dbReference type="EMBL" id="KAK9905890.1"/>
    </source>
</evidence>
<protein>
    <recommendedName>
        <fullName evidence="1">peptidylprolyl isomerase</fullName>
        <ecNumber evidence="1">5.2.1.8</ecNumber>
    </recommendedName>
</protein>
<dbReference type="PROSITE" id="PS50059">
    <property type="entry name" value="FKBP_PPIASE"/>
    <property type="match status" value="1"/>
</dbReference>
<feature type="domain" description="PPIase FKBP-type" evidence="2">
    <location>
        <begin position="111"/>
        <end position="209"/>
    </location>
</feature>
<dbReference type="EMBL" id="JALJOT010000011">
    <property type="protein sequence ID" value="KAK9905890.1"/>
    <property type="molecule type" value="Genomic_DNA"/>
</dbReference>
<dbReference type="SUPFAM" id="SSF54534">
    <property type="entry name" value="FKBP-like"/>
    <property type="match status" value="1"/>
</dbReference>
<dbReference type="Proteomes" id="UP001491310">
    <property type="component" value="Unassembled WGS sequence"/>
</dbReference>
<dbReference type="Pfam" id="PF00254">
    <property type="entry name" value="FKBP_C"/>
    <property type="match status" value="1"/>
</dbReference>
<evidence type="ECO:0000313" key="4">
    <source>
        <dbReference type="Proteomes" id="UP001491310"/>
    </source>
</evidence>
<dbReference type="InterPro" id="IPR044183">
    <property type="entry name" value="PNSL4/FKBP13-like"/>
</dbReference>
<keyword evidence="1" id="KW-0413">Isomerase</keyword>
<dbReference type="Gene3D" id="3.10.50.40">
    <property type="match status" value="1"/>
</dbReference>
<dbReference type="EC" id="5.2.1.8" evidence="1"/>
<dbReference type="InterPro" id="IPR046357">
    <property type="entry name" value="PPIase_dom_sf"/>
</dbReference>
<evidence type="ECO:0000256" key="1">
    <source>
        <dbReference type="PROSITE-ProRule" id="PRU00277"/>
    </source>
</evidence>
<keyword evidence="1" id="KW-0697">Rotamase</keyword>